<reference evidence="3 4" key="2">
    <citation type="submission" date="2018-10" db="EMBL/GenBank/DDBJ databases">
        <authorList>
            <consortium name="Pathogen Informatics"/>
        </authorList>
    </citation>
    <scope>NUCLEOTIDE SEQUENCE [LARGE SCALE GENOMIC DNA]</scope>
</reference>
<evidence type="ECO:0000313" key="3">
    <source>
        <dbReference type="EMBL" id="VDD93422.1"/>
    </source>
</evidence>
<evidence type="ECO:0000256" key="2">
    <source>
        <dbReference type="SAM" id="SignalP"/>
    </source>
</evidence>
<feature type="compositionally biased region" description="Polar residues" evidence="1">
    <location>
        <begin position="239"/>
        <end position="279"/>
    </location>
</feature>
<dbReference type="EMBL" id="UXUI01009297">
    <property type="protein sequence ID" value="VDD93422.1"/>
    <property type="molecule type" value="Genomic_DNA"/>
</dbReference>
<feature type="region of interest" description="Disordered" evidence="1">
    <location>
        <begin position="61"/>
        <end position="362"/>
    </location>
</feature>
<organism evidence="5">
    <name type="scientific">Enterobius vermicularis</name>
    <name type="common">Human pinworm</name>
    <dbReference type="NCBI Taxonomy" id="51028"/>
    <lineage>
        <taxon>Eukaryota</taxon>
        <taxon>Metazoa</taxon>
        <taxon>Ecdysozoa</taxon>
        <taxon>Nematoda</taxon>
        <taxon>Chromadorea</taxon>
        <taxon>Rhabditida</taxon>
        <taxon>Spirurina</taxon>
        <taxon>Oxyuridomorpha</taxon>
        <taxon>Oxyuroidea</taxon>
        <taxon>Oxyuridae</taxon>
        <taxon>Enterobius</taxon>
    </lineage>
</organism>
<evidence type="ECO:0000313" key="5">
    <source>
        <dbReference type="WBParaSite" id="EVEC_0000868601-mRNA-1"/>
    </source>
</evidence>
<feature type="compositionally biased region" description="Basic and acidic residues" evidence="1">
    <location>
        <begin position="317"/>
        <end position="336"/>
    </location>
</feature>
<reference evidence="5" key="1">
    <citation type="submission" date="2017-02" db="UniProtKB">
        <authorList>
            <consortium name="WormBaseParasite"/>
        </authorList>
    </citation>
    <scope>IDENTIFICATION</scope>
</reference>
<keyword evidence="4" id="KW-1185">Reference proteome</keyword>
<feature type="compositionally biased region" description="Basic and acidic residues" evidence="1">
    <location>
        <begin position="69"/>
        <end position="86"/>
    </location>
</feature>
<accession>A0A0N4VDJ9</accession>
<feature type="compositionally biased region" description="Polar residues" evidence="1">
    <location>
        <begin position="153"/>
        <end position="164"/>
    </location>
</feature>
<feature type="signal peptide" evidence="2">
    <location>
        <begin position="1"/>
        <end position="17"/>
    </location>
</feature>
<feature type="compositionally biased region" description="Low complexity" evidence="1">
    <location>
        <begin position="201"/>
        <end position="213"/>
    </location>
</feature>
<sequence length="362" mass="38084">METSFLIFCFYLLLGYSQEFPTSTPLVELVVPIQKETQLGPHSSSEIFADDPATVAEQINSAVHRSDRKKRDVDDGNEQENSKAEEIPTVPVLSATTPNLDGQTKTYGGAENAAQGEGLIPAASNPDEQASATAKTYGSDETRDREAEVIPTDASSISGGSTAYHSRMPIDPEAAAIPTAPNPDSGTSTTTQTNDNDENTGQESDIISTVTPSGSGGSTTYRDETPAIPEATGMPTALNADSQTSAITKTYNGDGNVGNESSGAQINQETAGIPTSLSPDSGRATAYSSEVPTDLEGTAMLTVSNPDGHTSITEQMYDGKESVGRGQRQREWKSGNEKGTAAAASRAERSEALLRRRNVSSH</sequence>
<feature type="compositionally biased region" description="Polar residues" evidence="1">
    <location>
        <begin position="301"/>
        <end position="314"/>
    </location>
</feature>
<keyword evidence="2" id="KW-0732">Signal</keyword>
<dbReference type="AlphaFoldDB" id="A0A0N4VDJ9"/>
<evidence type="ECO:0000313" key="4">
    <source>
        <dbReference type="Proteomes" id="UP000274131"/>
    </source>
</evidence>
<feature type="compositionally biased region" description="Low complexity" evidence="1">
    <location>
        <begin position="184"/>
        <end position="194"/>
    </location>
</feature>
<evidence type="ECO:0000256" key="1">
    <source>
        <dbReference type="SAM" id="MobiDB-lite"/>
    </source>
</evidence>
<feature type="compositionally biased region" description="Basic and acidic residues" evidence="1">
    <location>
        <begin position="138"/>
        <end position="148"/>
    </location>
</feature>
<feature type="compositionally biased region" description="Polar residues" evidence="1">
    <location>
        <begin position="94"/>
        <end position="106"/>
    </location>
</feature>
<gene>
    <name evidence="3" type="ORF">EVEC_LOCUS8173</name>
</gene>
<dbReference type="WBParaSite" id="EVEC_0000868601-mRNA-1">
    <property type="protein sequence ID" value="EVEC_0000868601-mRNA-1"/>
    <property type="gene ID" value="EVEC_0000868601"/>
</dbReference>
<dbReference type="Proteomes" id="UP000274131">
    <property type="component" value="Unassembled WGS sequence"/>
</dbReference>
<proteinExistence type="predicted"/>
<feature type="compositionally biased region" description="Polar residues" evidence="1">
    <location>
        <begin position="126"/>
        <end position="136"/>
    </location>
</feature>
<feature type="chain" id="PRO_5043122833" evidence="2">
    <location>
        <begin position="18"/>
        <end position="362"/>
    </location>
</feature>
<protein>
    <submittedName>
        <fullName evidence="5">Mucin-22-like</fullName>
    </submittedName>
</protein>
<name>A0A0N4VDJ9_ENTVE</name>